<dbReference type="InterPro" id="IPR027417">
    <property type="entry name" value="P-loop_NTPase"/>
</dbReference>
<name>A0A445CK25_ARAHY</name>
<evidence type="ECO:0000313" key="2">
    <source>
        <dbReference type="Proteomes" id="UP000289738"/>
    </source>
</evidence>
<dbReference type="Gene3D" id="3.40.50.300">
    <property type="entry name" value="P-loop containing nucleotide triphosphate hydrolases"/>
    <property type="match status" value="1"/>
</dbReference>
<proteinExistence type="predicted"/>
<dbReference type="Proteomes" id="UP000289738">
    <property type="component" value="Chromosome A06"/>
</dbReference>
<dbReference type="STRING" id="3818.A0A445CK25"/>
<comment type="caution">
    <text evidence="1">The sequence shown here is derived from an EMBL/GenBank/DDBJ whole genome shotgun (WGS) entry which is preliminary data.</text>
</comment>
<dbReference type="InterPro" id="IPR039421">
    <property type="entry name" value="Type_1_exporter"/>
</dbReference>
<organism evidence="1 2">
    <name type="scientific">Arachis hypogaea</name>
    <name type="common">Peanut</name>
    <dbReference type="NCBI Taxonomy" id="3818"/>
    <lineage>
        <taxon>Eukaryota</taxon>
        <taxon>Viridiplantae</taxon>
        <taxon>Streptophyta</taxon>
        <taxon>Embryophyta</taxon>
        <taxon>Tracheophyta</taxon>
        <taxon>Spermatophyta</taxon>
        <taxon>Magnoliopsida</taxon>
        <taxon>eudicotyledons</taxon>
        <taxon>Gunneridae</taxon>
        <taxon>Pentapetalae</taxon>
        <taxon>rosids</taxon>
        <taxon>fabids</taxon>
        <taxon>Fabales</taxon>
        <taxon>Fabaceae</taxon>
        <taxon>Papilionoideae</taxon>
        <taxon>50 kb inversion clade</taxon>
        <taxon>dalbergioids sensu lato</taxon>
        <taxon>Dalbergieae</taxon>
        <taxon>Pterocarpus clade</taxon>
        <taxon>Arachis</taxon>
    </lineage>
</organism>
<sequence length="66" mass="7376">MKGTDLTPRQKQRIAIVREILKDMPMLVLDEASSSIESESSRVVLEALDILVMGRFACGKNRNNEA</sequence>
<dbReference type="PANTHER" id="PTHR24222">
    <property type="entry name" value="ABC TRANSPORTER B FAMILY"/>
    <property type="match status" value="1"/>
</dbReference>
<dbReference type="PANTHER" id="PTHR24222:SF70">
    <property type="entry name" value="BRACHYTIC2"/>
    <property type="match status" value="1"/>
</dbReference>
<gene>
    <name evidence="1" type="ORF">Ahy_A06g026299</name>
</gene>
<evidence type="ECO:0000313" key="1">
    <source>
        <dbReference type="EMBL" id="RYR51274.1"/>
    </source>
</evidence>
<dbReference type="EMBL" id="SDMP01000006">
    <property type="protein sequence ID" value="RYR51274.1"/>
    <property type="molecule type" value="Genomic_DNA"/>
</dbReference>
<dbReference type="GO" id="GO:0005886">
    <property type="term" value="C:plasma membrane"/>
    <property type="evidence" value="ECO:0007669"/>
    <property type="project" value="TreeGrafter"/>
</dbReference>
<reference evidence="1 2" key="1">
    <citation type="submission" date="2019-01" db="EMBL/GenBank/DDBJ databases">
        <title>Sequencing of cultivated peanut Arachis hypogaea provides insights into genome evolution and oil improvement.</title>
        <authorList>
            <person name="Chen X."/>
        </authorList>
    </citation>
    <scope>NUCLEOTIDE SEQUENCE [LARGE SCALE GENOMIC DNA]</scope>
    <source>
        <strain evidence="2">cv. Fuhuasheng</strain>
        <tissue evidence="1">Leaves</tissue>
    </source>
</reference>
<evidence type="ECO:0008006" key="3">
    <source>
        <dbReference type="Google" id="ProtNLM"/>
    </source>
</evidence>
<keyword evidence="2" id="KW-1185">Reference proteome</keyword>
<dbReference type="SUPFAM" id="SSF52540">
    <property type="entry name" value="P-loop containing nucleoside triphosphate hydrolases"/>
    <property type="match status" value="1"/>
</dbReference>
<dbReference type="AlphaFoldDB" id="A0A445CK25"/>
<accession>A0A445CK25</accession>
<dbReference type="GO" id="GO:0042626">
    <property type="term" value="F:ATPase-coupled transmembrane transporter activity"/>
    <property type="evidence" value="ECO:0007669"/>
    <property type="project" value="TreeGrafter"/>
</dbReference>
<protein>
    <recommendedName>
        <fullName evidence="3">ABC transporter domain-containing protein</fullName>
    </recommendedName>
</protein>